<dbReference type="AlphaFoldDB" id="A0A0R1NCH1"/>
<feature type="transmembrane region" description="Helical" evidence="7">
    <location>
        <begin position="70"/>
        <end position="94"/>
    </location>
</feature>
<dbReference type="RefSeq" id="WP_057817550.1">
    <property type="nucleotide sequence ID" value="NZ_AZEC01000001.1"/>
</dbReference>
<evidence type="ECO:0000256" key="7">
    <source>
        <dbReference type="RuleBase" id="RU363032"/>
    </source>
</evidence>
<dbReference type="PROSITE" id="PS50928">
    <property type="entry name" value="ABC_TM1"/>
    <property type="match status" value="1"/>
</dbReference>
<dbReference type="GO" id="GO:0055085">
    <property type="term" value="P:transmembrane transport"/>
    <property type="evidence" value="ECO:0007669"/>
    <property type="project" value="InterPro"/>
</dbReference>
<feature type="transmembrane region" description="Helical" evidence="7">
    <location>
        <begin position="142"/>
        <end position="160"/>
    </location>
</feature>
<keyword evidence="3" id="KW-1003">Cell membrane</keyword>
<organism evidence="9 10">
    <name type="scientific">Schleiferilactobacillus perolens DSM 12744</name>
    <dbReference type="NCBI Taxonomy" id="1423792"/>
    <lineage>
        <taxon>Bacteria</taxon>
        <taxon>Bacillati</taxon>
        <taxon>Bacillota</taxon>
        <taxon>Bacilli</taxon>
        <taxon>Lactobacillales</taxon>
        <taxon>Lactobacillaceae</taxon>
        <taxon>Schleiferilactobacillus</taxon>
    </lineage>
</organism>
<feature type="transmembrane region" description="Helical" evidence="7">
    <location>
        <begin position="241"/>
        <end position="262"/>
    </location>
</feature>
<feature type="transmembrane region" description="Helical" evidence="7">
    <location>
        <begin position="7"/>
        <end position="29"/>
    </location>
</feature>
<reference evidence="9 10" key="1">
    <citation type="journal article" date="2015" name="Genome Announc.">
        <title>Expanding the biotechnology potential of lactobacilli through comparative genomics of 213 strains and associated genera.</title>
        <authorList>
            <person name="Sun Z."/>
            <person name="Harris H.M."/>
            <person name="McCann A."/>
            <person name="Guo C."/>
            <person name="Argimon S."/>
            <person name="Zhang W."/>
            <person name="Yang X."/>
            <person name="Jeffery I.B."/>
            <person name="Cooney J.C."/>
            <person name="Kagawa T.F."/>
            <person name="Liu W."/>
            <person name="Song Y."/>
            <person name="Salvetti E."/>
            <person name="Wrobel A."/>
            <person name="Rasinkangas P."/>
            <person name="Parkhill J."/>
            <person name="Rea M.C."/>
            <person name="O'Sullivan O."/>
            <person name="Ritari J."/>
            <person name="Douillard F.P."/>
            <person name="Paul Ross R."/>
            <person name="Yang R."/>
            <person name="Briner A.E."/>
            <person name="Felis G.E."/>
            <person name="de Vos W.M."/>
            <person name="Barrangou R."/>
            <person name="Klaenhammer T.R."/>
            <person name="Caufield P.W."/>
            <person name="Cui Y."/>
            <person name="Zhang H."/>
            <person name="O'Toole P.W."/>
        </authorList>
    </citation>
    <scope>NUCLEOTIDE SEQUENCE [LARGE SCALE GENOMIC DNA]</scope>
    <source>
        <strain evidence="9 10">DSM 12744</strain>
    </source>
</reference>
<dbReference type="PANTHER" id="PTHR43744:SF12">
    <property type="entry name" value="ABC TRANSPORTER PERMEASE PROTEIN MG189-RELATED"/>
    <property type="match status" value="1"/>
</dbReference>
<comment type="caution">
    <text evidence="9">The sequence shown here is derived from an EMBL/GenBank/DDBJ whole genome shotgun (WGS) entry which is preliminary data.</text>
</comment>
<dbReference type="SUPFAM" id="SSF161098">
    <property type="entry name" value="MetI-like"/>
    <property type="match status" value="1"/>
</dbReference>
<dbReference type="InterPro" id="IPR035906">
    <property type="entry name" value="MetI-like_sf"/>
</dbReference>
<evidence type="ECO:0000313" key="10">
    <source>
        <dbReference type="Proteomes" id="UP000051330"/>
    </source>
</evidence>
<sequence length="276" mass="31233">MTRKHRLNAIIVYAVLIIGMIIFIAPYVYMILAATQNNEVILGKNPFFGFGNYFLKNLQEVQKDYQYTQVLLNSVIITVIGTTISTVITTLAGYVLAKYRFRGGNLIFYLVMIARMVPQFALIIPTFYILSRMNLTNTYTGVILPSLASTTSVFMMRQYAMDFPTELMESARIDGASEFMIFRRIAVPVLQPAILTTGLLTFMGYWNAYLFPLIILSDPKKFTVPLVIQNMTQNTYKSLNYGALMSVLATSVVPIVILYILLQRKFRSNNVASAIK</sequence>
<feature type="domain" description="ABC transmembrane type-1" evidence="8">
    <location>
        <begin position="71"/>
        <end position="262"/>
    </location>
</feature>
<dbReference type="Pfam" id="PF00528">
    <property type="entry name" value="BPD_transp_1"/>
    <property type="match status" value="1"/>
</dbReference>
<keyword evidence="4 7" id="KW-0812">Transmembrane</keyword>
<dbReference type="InterPro" id="IPR000515">
    <property type="entry name" value="MetI-like"/>
</dbReference>
<evidence type="ECO:0000256" key="4">
    <source>
        <dbReference type="ARBA" id="ARBA00022692"/>
    </source>
</evidence>
<feature type="transmembrane region" description="Helical" evidence="7">
    <location>
        <begin position="106"/>
        <end position="130"/>
    </location>
</feature>
<keyword evidence="5 7" id="KW-1133">Transmembrane helix</keyword>
<dbReference type="PANTHER" id="PTHR43744">
    <property type="entry name" value="ABC TRANSPORTER PERMEASE PROTEIN MG189-RELATED-RELATED"/>
    <property type="match status" value="1"/>
</dbReference>
<dbReference type="CDD" id="cd06261">
    <property type="entry name" value="TM_PBP2"/>
    <property type="match status" value="1"/>
</dbReference>
<dbReference type="OrthoDB" id="9771544at2"/>
<dbReference type="Proteomes" id="UP000051330">
    <property type="component" value="Unassembled WGS sequence"/>
</dbReference>
<evidence type="ECO:0000256" key="6">
    <source>
        <dbReference type="ARBA" id="ARBA00023136"/>
    </source>
</evidence>
<evidence type="ECO:0000313" key="9">
    <source>
        <dbReference type="EMBL" id="KRL14659.1"/>
    </source>
</evidence>
<gene>
    <name evidence="9" type="ORF">FD09_GL000314</name>
</gene>
<evidence type="ECO:0000256" key="5">
    <source>
        <dbReference type="ARBA" id="ARBA00022989"/>
    </source>
</evidence>
<dbReference type="EMBL" id="AZEC01000001">
    <property type="protein sequence ID" value="KRL14659.1"/>
    <property type="molecule type" value="Genomic_DNA"/>
</dbReference>
<proteinExistence type="inferred from homology"/>
<evidence type="ECO:0000256" key="3">
    <source>
        <dbReference type="ARBA" id="ARBA00022475"/>
    </source>
</evidence>
<dbReference type="Gene3D" id="1.10.3720.10">
    <property type="entry name" value="MetI-like"/>
    <property type="match status" value="1"/>
</dbReference>
<evidence type="ECO:0000259" key="8">
    <source>
        <dbReference type="PROSITE" id="PS50928"/>
    </source>
</evidence>
<comment type="similarity">
    <text evidence="7">Belongs to the binding-protein-dependent transport system permease family.</text>
</comment>
<protein>
    <submittedName>
        <fullName evidence="9">ABC-type maltose transport system, permease component</fullName>
    </submittedName>
</protein>
<dbReference type="PATRIC" id="fig|1423792.3.peg.317"/>
<evidence type="ECO:0000256" key="2">
    <source>
        <dbReference type="ARBA" id="ARBA00022448"/>
    </source>
</evidence>
<keyword evidence="2 7" id="KW-0813">Transport</keyword>
<keyword evidence="10" id="KW-1185">Reference proteome</keyword>
<name>A0A0R1NCH1_9LACO</name>
<accession>A0A0R1NCH1</accession>
<evidence type="ECO:0000256" key="1">
    <source>
        <dbReference type="ARBA" id="ARBA00004651"/>
    </source>
</evidence>
<feature type="transmembrane region" description="Helical" evidence="7">
    <location>
        <begin position="181"/>
        <end position="206"/>
    </location>
</feature>
<dbReference type="GO" id="GO:0005886">
    <property type="term" value="C:plasma membrane"/>
    <property type="evidence" value="ECO:0007669"/>
    <property type="project" value="UniProtKB-SubCell"/>
</dbReference>
<dbReference type="STRING" id="1423792.FD09_GL000314"/>
<comment type="subcellular location">
    <subcellularLocation>
        <location evidence="1 7">Cell membrane</location>
        <topology evidence="1 7">Multi-pass membrane protein</topology>
    </subcellularLocation>
</comment>
<keyword evidence="6 7" id="KW-0472">Membrane</keyword>